<evidence type="ECO:0000256" key="2">
    <source>
        <dbReference type="SAM" id="SignalP"/>
    </source>
</evidence>
<dbReference type="EMBL" id="JAIWYP010000011">
    <property type="protein sequence ID" value="KAH3739445.1"/>
    <property type="molecule type" value="Genomic_DNA"/>
</dbReference>
<keyword evidence="2" id="KW-0732">Signal</keyword>
<dbReference type="AlphaFoldDB" id="A0A9D4D793"/>
<keyword evidence="1" id="KW-1133">Transmembrane helix</keyword>
<feature type="signal peptide" evidence="2">
    <location>
        <begin position="1"/>
        <end position="15"/>
    </location>
</feature>
<evidence type="ECO:0000313" key="4">
    <source>
        <dbReference type="Proteomes" id="UP000828390"/>
    </source>
</evidence>
<evidence type="ECO:0000313" key="3">
    <source>
        <dbReference type="EMBL" id="KAH3739445.1"/>
    </source>
</evidence>
<evidence type="ECO:0000256" key="1">
    <source>
        <dbReference type="SAM" id="Phobius"/>
    </source>
</evidence>
<feature type="transmembrane region" description="Helical" evidence="1">
    <location>
        <begin position="58"/>
        <end position="77"/>
    </location>
</feature>
<proteinExistence type="predicted"/>
<organism evidence="3 4">
    <name type="scientific">Dreissena polymorpha</name>
    <name type="common">Zebra mussel</name>
    <name type="synonym">Mytilus polymorpha</name>
    <dbReference type="NCBI Taxonomy" id="45954"/>
    <lineage>
        <taxon>Eukaryota</taxon>
        <taxon>Metazoa</taxon>
        <taxon>Spiralia</taxon>
        <taxon>Lophotrochozoa</taxon>
        <taxon>Mollusca</taxon>
        <taxon>Bivalvia</taxon>
        <taxon>Autobranchia</taxon>
        <taxon>Heteroconchia</taxon>
        <taxon>Euheterodonta</taxon>
        <taxon>Imparidentia</taxon>
        <taxon>Neoheterodontei</taxon>
        <taxon>Myida</taxon>
        <taxon>Dreissenoidea</taxon>
        <taxon>Dreissenidae</taxon>
        <taxon>Dreissena</taxon>
    </lineage>
</organism>
<gene>
    <name evidence="3" type="ORF">DPMN_046097</name>
</gene>
<keyword evidence="1" id="KW-0472">Membrane</keyword>
<feature type="chain" id="PRO_5039587762" description="Secreted protein" evidence="2">
    <location>
        <begin position="16"/>
        <end position="131"/>
    </location>
</feature>
<keyword evidence="4" id="KW-1185">Reference proteome</keyword>
<name>A0A9D4D793_DREPO</name>
<protein>
    <recommendedName>
        <fullName evidence="5">Secreted protein</fullName>
    </recommendedName>
</protein>
<dbReference type="Proteomes" id="UP000828390">
    <property type="component" value="Unassembled WGS sequence"/>
</dbReference>
<accession>A0A9D4D793</accession>
<sequence>MLMVMMMLVVVVVMAKMKKKTNMMTTMAVTMMIMIVVVVVVIDDDDDEEEEEEEDFPLAFVIFVELFAVIFNLAGSAKNGSIKNIDKGFSKRRERPSERENGMAMRCATSLTPPSIAFSSTHFSTGKCWSH</sequence>
<evidence type="ECO:0008006" key="5">
    <source>
        <dbReference type="Google" id="ProtNLM"/>
    </source>
</evidence>
<reference evidence="3" key="2">
    <citation type="submission" date="2020-11" db="EMBL/GenBank/DDBJ databases">
        <authorList>
            <person name="McCartney M.A."/>
            <person name="Auch B."/>
            <person name="Kono T."/>
            <person name="Mallez S."/>
            <person name="Becker A."/>
            <person name="Gohl D.M."/>
            <person name="Silverstein K.A.T."/>
            <person name="Koren S."/>
            <person name="Bechman K.B."/>
            <person name="Herman A."/>
            <person name="Abrahante J.E."/>
            <person name="Garbe J."/>
        </authorList>
    </citation>
    <scope>NUCLEOTIDE SEQUENCE</scope>
    <source>
        <strain evidence="3">Duluth1</strain>
        <tissue evidence="3">Whole animal</tissue>
    </source>
</reference>
<keyword evidence="1" id="KW-0812">Transmembrane</keyword>
<reference evidence="3" key="1">
    <citation type="journal article" date="2019" name="bioRxiv">
        <title>The Genome of the Zebra Mussel, Dreissena polymorpha: A Resource for Invasive Species Research.</title>
        <authorList>
            <person name="McCartney M.A."/>
            <person name="Auch B."/>
            <person name="Kono T."/>
            <person name="Mallez S."/>
            <person name="Zhang Y."/>
            <person name="Obille A."/>
            <person name="Becker A."/>
            <person name="Abrahante J.E."/>
            <person name="Garbe J."/>
            <person name="Badalamenti J.P."/>
            <person name="Herman A."/>
            <person name="Mangelson H."/>
            <person name="Liachko I."/>
            <person name="Sullivan S."/>
            <person name="Sone E.D."/>
            <person name="Koren S."/>
            <person name="Silverstein K.A.T."/>
            <person name="Beckman K.B."/>
            <person name="Gohl D.M."/>
        </authorList>
    </citation>
    <scope>NUCLEOTIDE SEQUENCE</scope>
    <source>
        <strain evidence="3">Duluth1</strain>
        <tissue evidence="3">Whole animal</tissue>
    </source>
</reference>
<comment type="caution">
    <text evidence="3">The sequence shown here is derived from an EMBL/GenBank/DDBJ whole genome shotgun (WGS) entry which is preliminary data.</text>
</comment>